<keyword evidence="1" id="KW-1133">Transmembrane helix</keyword>
<dbReference type="EMBL" id="AKWZ02000010">
    <property type="protein sequence ID" value="EPG73942.1"/>
    <property type="molecule type" value="Genomic_DNA"/>
</dbReference>
<name>S3W0V6_9LEPT</name>
<dbReference type="STRING" id="1193011.LEP1GSC058_3312"/>
<evidence type="ECO:0000313" key="3">
    <source>
        <dbReference type="Proteomes" id="UP000014540"/>
    </source>
</evidence>
<gene>
    <name evidence="2" type="ORF">LEP1GSC058_3312</name>
</gene>
<keyword evidence="1" id="KW-0812">Transmembrane</keyword>
<keyword evidence="1" id="KW-0472">Membrane</keyword>
<dbReference type="Proteomes" id="UP000014540">
    <property type="component" value="Unassembled WGS sequence"/>
</dbReference>
<reference evidence="2" key="1">
    <citation type="submission" date="2013-04" db="EMBL/GenBank/DDBJ databases">
        <authorList>
            <person name="Harkins D.M."/>
            <person name="Durkin A.S."/>
            <person name="Selengut J.D."/>
            <person name="Sanka R."/>
            <person name="DePew J."/>
            <person name="Purushe J."/>
            <person name="Ahmed A."/>
            <person name="van der Linden H."/>
            <person name="Goris M.G.A."/>
            <person name="Hartskeerl R.A."/>
            <person name="Vinetz J.M."/>
            <person name="Sutton G.G."/>
            <person name="Nelson W.C."/>
            <person name="Fouts D.E."/>
        </authorList>
    </citation>
    <scope>NUCLEOTIDE SEQUENCE [LARGE SCALE GENOMIC DNA]</scope>
    <source>
        <strain evidence="2">BUT 6</strain>
    </source>
</reference>
<keyword evidence="3" id="KW-1185">Reference proteome</keyword>
<feature type="transmembrane region" description="Helical" evidence="1">
    <location>
        <begin position="32"/>
        <end position="52"/>
    </location>
</feature>
<sequence length="62" mass="7323">MIHFSAILILFKFLNYKGKAYKKDIFGNCLPFFVYFFIFERIVFTIIGSLDFSNPRNDNSIS</sequence>
<evidence type="ECO:0000256" key="1">
    <source>
        <dbReference type="SAM" id="Phobius"/>
    </source>
</evidence>
<dbReference type="AlphaFoldDB" id="S3W0V6"/>
<accession>S3W0V6</accession>
<comment type="caution">
    <text evidence="2">The sequence shown here is derived from an EMBL/GenBank/DDBJ whole genome shotgun (WGS) entry which is preliminary data.</text>
</comment>
<protein>
    <submittedName>
        <fullName evidence="2">Uncharacterized protein</fullName>
    </submittedName>
</protein>
<proteinExistence type="predicted"/>
<organism evidence="2 3">
    <name type="scientific">Leptospira fainei serovar Hurstbridge str. BUT 6</name>
    <dbReference type="NCBI Taxonomy" id="1193011"/>
    <lineage>
        <taxon>Bacteria</taxon>
        <taxon>Pseudomonadati</taxon>
        <taxon>Spirochaetota</taxon>
        <taxon>Spirochaetia</taxon>
        <taxon>Leptospirales</taxon>
        <taxon>Leptospiraceae</taxon>
        <taxon>Leptospira</taxon>
    </lineage>
</organism>
<evidence type="ECO:0000313" key="2">
    <source>
        <dbReference type="EMBL" id="EPG73942.1"/>
    </source>
</evidence>